<gene>
    <name evidence="2" type="ORF">N1028_10275</name>
</gene>
<evidence type="ECO:0000256" key="1">
    <source>
        <dbReference type="SAM" id="MobiDB-lite"/>
    </source>
</evidence>
<organism evidence="2 3">
    <name type="scientific">Herbiconiux oxytropis</name>
    <dbReference type="NCBI Taxonomy" id="2970915"/>
    <lineage>
        <taxon>Bacteria</taxon>
        <taxon>Bacillati</taxon>
        <taxon>Actinomycetota</taxon>
        <taxon>Actinomycetes</taxon>
        <taxon>Micrococcales</taxon>
        <taxon>Microbacteriaceae</taxon>
        <taxon>Herbiconiux</taxon>
    </lineage>
</organism>
<feature type="compositionally biased region" description="Basic residues" evidence="1">
    <location>
        <begin position="250"/>
        <end position="262"/>
    </location>
</feature>
<feature type="compositionally biased region" description="Basic and acidic residues" evidence="1">
    <location>
        <begin position="277"/>
        <end position="286"/>
    </location>
</feature>
<dbReference type="AlphaFoldDB" id="A0AA42BWJ0"/>
<name>A0AA42BWJ0_9MICO</name>
<reference evidence="2" key="1">
    <citation type="submission" date="2022-08" db="EMBL/GenBank/DDBJ databases">
        <authorList>
            <person name="Deng Y."/>
            <person name="Han X.-F."/>
            <person name="Zhang Y.-Q."/>
        </authorList>
    </citation>
    <scope>NUCLEOTIDE SEQUENCE</scope>
    <source>
        <strain evidence="2">CPCC 203407</strain>
    </source>
</reference>
<dbReference type="Proteomes" id="UP001165587">
    <property type="component" value="Unassembled WGS sequence"/>
</dbReference>
<feature type="region of interest" description="Disordered" evidence="1">
    <location>
        <begin position="233"/>
        <end position="286"/>
    </location>
</feature>
<comment type="caution">
    <text evidence="2">The sequence shown here is derived from an EMBL/GenBank/DDBJ whole genome shotgun (WGS) entry which is preliminary data.</text>
</comment>
<evidence type="ECO:0000313" key="3">
    <source>
        <dbReference type="Proteomes" id="UP001165587"/>
    </source>
</evidence>
<keyword evidence="3" id="KW-1185">Reference proteome</keyword>
<sequence>MATRTERNIDRVLSVHRPVVLAHLRSIRRLHPNASPTELLVILERRYVAAVTTGGAAVGASSMLPFVGTGISLGLSAVETAGFLETTALFAQSVTEVHGIAVDDPDRARALVMTLLMGKAGSDLLKQIAGQATGGVTRNAYWGQVVTSSLPQFVVGPVADQLKKQFLKRFAAGQGANVVGRAIPFGIGAAIGGVGNLVLGRTVVTSARTAFGMPPYTFPPELAITMKAPGAPKALTRKRVKSEKQLGSGGRRRLALPGRRKAITGTTTEAPGPLDGSDTRVPDIRI</sequence>
<dbReference type="RefSeq" id="WP_259527751.1">
    <property type="nucleotide sequence ID" value="NZ_JANLCK010000004.1"/>
</dbReference>
<accession>A0AA42BWJ0</accession>
<evidence type="ECO:0000313" key="2">
    <source>
        <dbReference type="EMBL" id="MCS5726278.1"/>
    </source>
</evidence>
<evidence type="ECO:0008006" key="4">
    <source>
        <dbReference type="Google" id="ProtNLM"/>
    </source>
</evidence>
<proteinExistence type="predicted"/>
<dbReference type="EMBL" id="JANLCK010000004">
    <property type="protein sequence ID" value="MCS5726278.1"/>
    <property type="molecule type" value="Genomic_DNA"/>
</dbReference>
<protein>
    <recommendedName>
        <fullName evidence="4">Di-and tripeptidase</fullName>
    </recommendedName>
</protein>